<organism evidence="1 2">
    <name type="scientific">BD1-7 clade bacterium</name>
    <dbReference type="NCBI Taxonomy" id="2029982"/>
    <lineage>
        <taxon>Bacteria</taxon>
        <taxon>Pseudomonadati</taxon>
        <taxon>Pseudomonadota</taxon>
        <taxon>Gammaproteobacteria</taxon>
        <taxon>Cellvibrionales</taxon>
        <taxon>Spongiibacteraceae</taxon>
        <taxon>BD1-7 clade</taxon>
    </lineage>
</organism>
<reference evidence="1 2" key="1">
    <citation type="submission" date="2019-11" db="EMBL/GenBank/DDBJ databases">
        <authorList>
            <person name="Holert J."/>
        </authorList>
    </citation>
    <scope>NUCLEOTIDE SEQUENCE [LARGE SCALE GENOMIC DNA]</scope>
    <source>
        <strain evidence="1">SB11_3</strain>
    </source>
</reference>
<sequence>MPFDNLLCLGWESALPSVACRNSERQKRPAHMSWQMFRASCPGVILRYLPLEIRTSRFTSKTLAARPSYRPGSPSLSVARTLTGFCNDVIATALQRRAPICNQVFRTFKIIRPSITFYQPVCFPNDAELPIVLNFTDQHRF</sequence>
<name>A0A5S9QI27_9GAMM</name>
<evidence type="ECO:0000313" key="2">
    <source>
        <dbReference type="Proteomes" id="UP000441399"/>
    </source>
</evidence>
<gene>
    <name evidence="1" type="ORF">OPDIPICF_02090</name>
</gene>
<evidence type="ECO:0000313" key="1">
    <source>
        <dbReference type="EMBL" id="CAA0118382.1"/>
    </source>
</evidence>
<dbReference type="EMBL" id="CACSIO010000034">
    <property type="protein sequence ID" value="CAA0118382.1"/>
    <property type="molecule type" value="Genomic_DNA"/>
</dbReference>
<proteinExistence type="predicted"/>
<accession>A0A5S9QI27</accession>
<dbReference type="AlphaFoldDB" id="A0A5S9QI27"/>
<dbReference type="Proteomes" id="UP000441399">
    <property type="component" value="Unassembled WGS sequence"/>
</dbReference>
<keyword evidence="2" id="KW-1185">Reference proteome</keyword>
<protein>
    <submittedName>
        <fullName evidence="1">Uncharacterized protein</fullName>
    </submittedName>
</protein>